<evidence type="ECO:0000256" key="11">
    <source>
        <dbReference type="RuleBase" id="RU003783"/>
    </source>
</evidence>
<evidence type="ECO:0000256" key="3">
    <source>
        <dbReference type="ARBA" id="ARBA00005842"/>
    </source>
</evidence>
<evidence type="ECO:0000256" key="6">
    <source>
        <dbReference type="ARBA" id="ARBA00022741"/>
    </source>
</evidence>
<evidence type="ECO:0000256" key="5">
    <source>
        <dbReference type="ARBA" id="ARBA00022694"/>
    </source>
</evidence>
<organism evidence="14">
    <name type="scientific">Christensenella massiliensis</name>
    <dbReference type="NCBI Taxonomy" id="1805714"/>
    <lineage>
        <taxon>Bacteria</taxon>
        <taxon>Bacillati</taxon>
        <taxon>Bacillota</taxon>
        <taxon>Clostridia</taxon>
        <taxon>Christensenellales</taxon>
        <taxon>Christensenellaceae</taxon>
        <taxon>Christensenella</taxon>
    </lineage>
</organism>
<dbReference type="PANTHER" id="PTHR11088">
    <property type="entry name" value="TRNA DIMETHYLALLYLTRANSFERASE"/>
    <property type="match status" value="1"/>
</dbReference>
<dbReference type="EMBL" id="CP117826">
    <property type="protein sequence ID" value="XCC62702.1"/>
    <property type="molecule type" value="Genomic_DNA"/>
</dbReference>
<dbReference type="GO" id="GO:0005524">
    <property type="term" value="F:ATP binding"/>
    <property type="evidence" value="ECO:0007669"/>
    <property type="project" value="UniProtKB-UniRule"/>
</dbReference>
<feature type="region of interest" description="Interaction with substrate tRNA" evidence="10">
    <location>
        <begin position="35"/>
        <end position="38"/>
    </location>
</feature>
<feature type="site" description="Interaction with substrate tRNA" evidence="10">
    <location>
        <position position="101"/>
    </location>
</feature>
<evidence type="ECO:0000256" key="13">
    <source>
        <dbReference type="RuleBase" id="RU003785"/>
    </source>
</evidence>
<dbReference type="GO" id="GO:0006400">
    <property type="term" value="P:tRNA modification"/>
    <property type="evidence" value="ECO:0007669"/>
    <property type="project" value="TreeGrafter"/>
</dbReference>
<dbReference type="HAMAP" id="MF_00185">
    <property type="entry name" value="IPP_trans"/>
    <property type="match status" value="1"/>
</dbReference>
<comment type="function">
    <text evidence="2 10 12">Catalyzes the transfer of a dimethylallyl group onto the adenine at position 37 in tRNAs that read codons beginning with uridine, leading to the formation of N6-(dimethylallyl)adenosine (i(6)A).</text>
</comment>
<dbReference type="Gene3D" id="3.40.50.300">
    <property type="entry name" value="P-loop containing nucleotide triphosphate hydrolases"/>
    <property type="match status" value="1"/>
</dbReference>
<dbReference type="InterPro" id="IPR039657">
    <property type="entry name" value="Dimethylallyltransferase"/>
</dbReference>
<evidence type="ECO:0000256" key="1">
    <source>
        <dbReference type="ARBA" id="ARBA00001946"/>
    </source>
</evidence>
<feature type="binding site" evidence="10">
    <location>
        <begin position="10"/>
        <end position="17"/>
    </location>
    <ligand>
        <name>ATP</name>
        <dbReference type="ChEBI" id="CHEBI:30616"/>
    </ligand>
</feature>
<evidence type="ECO:0000256" key="2">
    <source>
        <dbReference type="ARBA" id="ARBA00003213"/>
    </source>
</evidence>
<dbReference type="InterPro" id="IPR027417">
    <property type="entry name" value="P-loop_NTPase"/>
</dbReference>
<gene>
    <name evidence="10 14" type="primary">miaA</name>
    <name evidence="14" type="ORF">PUP29_01875</name>
</gene>
<evidence type="ECO:0000256" key="12">
    <source>
        <dbReference type="RuleBase" id="RU003784"/>
    </source>
</evidence>
<dbReference type="SUPFAM" id="SSF52540">
    <property type="entry name" value="P-loop containing nucleoside triphosphate hydrolases"/>
    <property type="match status" value="2"/>
</dbReference>
<evidence type="ECO:0000256" key="7">
    <source>
        <dbReference type="ARBA" id="ARBA00022840"/>
    </source>
</evidence>
<comment type="catalytic activity">
    <reaction evidence="9 10 11">
        <text>adenosine(37) in tRNA + dimethylallyl diphosphate = N(6)-dimethylallyladenosine(37) in tRNA + diphosphate</text>
        <dbReference type="Rhea" id="RHEA:26482"/>
        <dbReference type="Rhea" id="RHEA-COMP:10162"/>
        <dbReference type="Rhea" id="RHEA-COMP:10375"/>
        <dbReference type="ChEBI" id="CHEBI:33019"/>
        <dbReference type="ChEBI" id="CHEBI:57623"/>
        <dbReference type="ChEBI" id="CHEBI:74411"/>
        <dbReference type="ChEBI" id="CHEBI:74415"/>
        <dbReference type="EC" id="2.5.1.75"/>
    </reaction>
</comment>
<evidence type="ECO:0000256" key="9">
    <source>
        <dbReference type="ARBA" id="ARBA00049563"/>
    </source>
</evidence>
<comment type="cofactor">
    <cofactor evidence="1 10">
        <name>Mg(2+)</name>
        <dbReference type="ChEBI" id="CHEBI:18420"/>
    </cofactor>
</comment>
<keyword evidence="7 10" id="KW-0067">ATP-binding</keyword>
<keyword evidence="6 10" id="KW-0547">Nucleotide-binding</keyword>
<evidence type="ECO:0000256" key="4">
    <source>
        <dbReference type="ARBA" id="ARBA00022679"/>
    </source>
</evidence>
<feature type="site" description="Interaction with substrate tRNA" evidence="10">
    <location>
        <position position="124"/>
    </location>
</feature>
<feature type="binding site" evidence="10">
    <location>
        <begin position="12"/>
        <end position="17"/>
    </location>
    <ligand>
        <name>substrate</name>
    </ligand>
</feature>
<evidence type="ECO:0000256" key="8">
    <source>
        <dbReference type="ARBA" id="ARBA00022842"/>
    </source>
</evidence>
<protein>
    <recommendedName>
        <fullName evidence="10">tRNA dimethylallyltransferase</fullName>
        <ecNumber evidence="10">2.5.1.75</ecNumber>
    </recommendedName>
    <alternativeName>
        <fullName evidence="10">Dimethylallyl diphosphate:tRNA dimethylallyltransferase</fullName>
        <shortName evidence="10">DMAPP:tRNA dimethylallyltransferase</shortName>
        <shortName evidence="10">DMATase</shortName>
    </alternativeName>
    <alternativeName>
        <fullName evidence="10">Isopentenyl-diphosphate:tRNA isopentenyltransferase</fullName>
        <shortName evidence="10">IPP transferase</shortName>
        <shortName evidence="10">IPPT</shortName>
        <shortName evidence="10">IPTase</shortName>
    </alternativeName>
</protein>
<dbReference type="RefSeq" id="WP_353423716.1">
    <property type="nucleotide sequence ID" value="NZ_CP117826.1"/>
</dbReference>
<keyword evidence="8 10" id="KW-0460">Magnesium</keyword>
<sequence length="304" mass="34929">MKERVYVIVGPTASGKTAAAVKLAKRMDGEVVSADSMQIYCDMNIGTAKPDQKEMQGVVHHMIDIVSPDAAYSVAMFQRGAFGWIRDIVKRGKTPIVVGGTGLYINSLTYRLDFTETAHDPEFRALLEKREPASLHRELAQADSEAALRIHPHDKKRIIRRLEILRHQKERGSYSFGVLNDDYDFIMSGLTMERALLYDRIERRVDQMMERGLLEEARSLFQKYGDAPASMQAIGYKEFIPYFMGSISLEEAVGLLKRNTRRYAKRQLTWFRRDQRIRWYDVQENGITATELAKQLSEQGRDKK</sequence>
<comment type="subunit">
    <text evidence="10">Monomer.</text>
</comment>
<dbReference type="EC" id="2.5.1.75" evidence="10"/>
<dbReference type="GO" id="GO:0052381">
    <property type="term" value="F:tRNA dimethylallyltransferase activity"/>
    <property type="evidence" value="ECO:0007669"/>
    <property type="project" value="UniProtKB-UniRule"/>
</dbReference>
<dbReference type="Pfam" id="PF01715">
    <property type="entry name" value="IPPT"/>
    <property type="match status" value="1"/>
</dbReference>
<reference evidence="14" key="1">
    <citation type="submission" date="2023-02" db="EMBL/GenBank/DDBJ databases">
        <title>Gut commensal Christensenella minuta modulates host metabolism via a new class of secondary bile acids.</title>
        <authorList>
            <person name="Liu C."/>
        </authorList>
    </citation>
    <scope>NUCLEOTIDE SEQUENCE</scope>
    <source>
        <strain evidence="14">CA70</strain>
    </source>
</reference>
<dbReference type="Gene3D" id="1.10.20.140">
    <property type="match status" value="1"/>
</dbReference>
<dbReference type="InterPro" id="IPR018022">
    <property type="entry name" value="IPT"/>
</dbReference>
<evidence type="ECO:0000313" key="14">
    <source>
        <dbReference type="EMBL" id="XCC62702.1"/>
    </source>
</evidence>
<comment type="similarity">
    <text evidence="3 10 13">Belongs to the IPP transferase family.</text>
</comment>
<comment type="caution">
    <text evidence="10">Lacks conserved residue(s) required for the propagation of feature annotation.</text>
</comment>
<proteinExistence type="inferred from homology"/>
<evidence type="ECO:0000256" key="10">
    <source>
        <dbReference type="HAMAP-Rule" id="MF_00185"/>
    </source>
</evidence>
<accession>A0AAU8A9V4</accession>
<dbReference type="PANTHER" id="PTHR11088:SF60">
    <property type="entry name" value="TRNA DIMETHYLALLYLTRANSFERASE"/>
    <property type="match status" value="1"/>
</dbReference>
<keyword evidence="5 10" id="KW-0819">tRNA processing</keyword>
<name>A0AAU8A9V4_9FIRM</name>
<keyword evidence="4 10" id="KW-0808">Transferase</keyword>
<dbReference type="NCBIfam" id="TIGR00174">
    <property type="entry name" value="miaA"/>
    <property type="match status" value="1"/>
</dbReference>
<dbReference type="AlphaFoldDB" id="A0AAU8A9V4"/>